<feature type="transmembrane region" description="Helical" evidence="5">
    <location>
        <begin position="39"/>
        <end position="59"/>
    </location>
</feature>
<evidence type="ECO:0000256" key="5">
    <source>
        <dbReference type="SAM" id="Phobius"/>
    </source>
</evidence>
<dbReference type="PANTHER" id="PTHR23542">
    <property type="match status" value="1"/>
</dbReference>
<dbReference type="InterPro" id="IPR011701">
    <property type="entry name" value="MFS"/>
</dbReference>
<feature type="domain" description="Major facilitator superfamily (MFS) profile" evidence="6">
    <location>
        <begin position="147"/>
        <end position="384"/>
    </location>
</feature>
<feature type="transmembrane region" description="Helical" evidence="5">
    <location>
        <begin position="97"/>
        <end position="118"/>
    </location>
</feature>
<dbReference type="SUPFAM" id="SSF103473">
    <property type="entry name" value="MFS general substrate transporter"/>
    <property type="match status" value="1"/>
</dbReference>
<feature type="transmembrane region" description="Helical" evidence="5">
    <location>
        <begin position="162"/>
        <end position="182"/>
    </location>
</feature>
<evidence type="ECO:0000256" key="2">
    <source>
        <dbReference type="ARBA" id="ARBA00022692"/>
    </source>
</evidence>
<keyword evidence="3 5" id="KW-1133">Transmembrane helix</keyword>
<feature type="transmembrane region" description="Helical" evidence="5">
    <location>
        <begin position="71"/>
        <end position="91"/>
    </location>
</feature>
<name>A0A1Q2CTH4_9ACTN</name>
<keyword evidence="4 5" id="KW-0472">Membrane</keyword>
<gene>
    <name evidence="7" type="ORF">BW730_16345</name>
</gene>
<feature type="transmembrane region" description="Helical" evidence="5">
    <location>
        <begin position="290"/>
        <end position="309"/>
    </location>
</feature>
<feature type="transmembrane region" description="Helical" evidence="5">
    <location>
        <begin position="203"/>
        <end position="226"/>
    </location>
</feature>
<dbReference type="KEGG" id="tes:BW730_16345"/>
<dbReference type="InterPro" id="IPR020846">
    <property type="entry name" value="MFS_dom"/>
</dbReference>
<evidence type="ECO:0000313" key="8">
    <source>
        <dbReference type="Proteomes" id="UP000188145"/>
    </source>
</evidence>
<dbReference type="PANTHER" id="PTHR23542:SF1">
    <property type="entry name" value="MAJOR FACILITATOR SUPERFAMILY (MFS) PROFILE DOMAIN-CONTAINING PROTEIN"/>
    <property type="match status" value="1"/>
</dbReference>
<dbReference type="GO" id="GO:0022857">
    <property type="term" value="F:transmembrane transporter activity"/>
    <property type="evidence" value="ECO:0007669"/>
    <property type="project" value="InterPro"/>
</dbReference>
<keyword evidence="2 5" id="KW-0812">Transmembrane</keyword>
<feature type="transmembrane region" description="Helical" evidence="5">
    <location>
        <begin position="321"/>
        <end position="343"/>
    </location>
</feature>
<dbReference type="Gene3D" id="1.20.1250.20">
    <property type="entry name" value="MFS general substrate transporter like domains"/>
    <property type="match status" value="1"/>
</dbReference>
<organism evidence="7 8">
    <name type="scientific">Tessaracoccus aquimaris</name>
    <dbReference type="NCBI Taxonomy" id="1332264"/>
    <lineage>
        <taxon>Bacteria</taxon>
        <taxon>Bacillati</taxon>
        <taxon>Actinomycetota</taxon>
        <taxon>Actinomycetes</taxon>
        <taxon>Propionibacteriales</taxon>
        <taxon>Propionibacteriaceae</taxon>
        <taxon>Tessaracoccus</taxon>
    </lineage>
</organism>
<protein>
    <recommendedName>
        <fullName evidence="6">Major facilitator superfamily (MFS) profile domain-containing protein</fullName>
    </recommendedName>
</protein>
<dbReference type="EMBL" id="CP019606">
    <property type="protein sequence ID" value="AQP49429.1"/>
    <property type="molecule type" value="Genomic_DNA"/>
</dbReference>
<dbReference type="PROSITE" id="PS50850">
    <property type="entry name" value="MFS"/>
    <property type="match status" value="1"/>
</dbReference>
<feature type="transmembrane region" description="Helical" evidence="5">
    <location>
        <begin position="232"/>
        <end position="253"/>
    </location>
</feature>
<dbReference type="InterPro" id="IPR036259">
    <property type="entry name" value="MFS_trans_sf"/>
</dbReference>
<evidence type="ECO:0000256" key="4">
    <source>
        <dbReference type="ARBA" id="ARBA00023136"/>
    </source>
</evidence>
<proteinExistence type="predicted"/>
<dbReference type="AlphaFoldDB" id="A0A1Q2CTH4"/>
<evidence type="ECO:0000256" key="3">
    <source>
        <dbReference type="ARBA" id="ARBA00022989"/>
    </source>
</evidence>
<feature type="transmembrane region" description="Helical" evidence="5">
    <location>
        <begin position="265"/>
        <end position="284"/>
    </location>
</feature>
<keyword evidence="8" id="KW-1185">Reference proteome</keyword>
<evidence type="ECO:0000256" key="1">
    <source>
        <dbReference type="ARBA" id="ARBA00004651"/>
    </source>
</evidence>
<feature type="transmembrane region" description="Helical" evidence="5">
    <location>
        <begin position="139"/>
        <end position="156"/>
    </location>
</feature>
<accession>A0A1Q2CTH4</accession>
<evidence type="ECO:0000313" key="7">
    <source>
        <dbReference type="EMBL" id="AQP49429.1"/>
    </source>
</evidence>
<dbReference type="Pfam" id="PF07690">
    <property type="entry name" value="MFS_1"/>
    <property type="match status" value="1"/>
</dbReference>
<evidence type="ECO:0000259" key="6">
    <source>
        <dbReference type="PROSITE" id="PS50850"/>
    </source>
</evidence>
<sequence>MKIPGLALVIGTQLAARFPAGMYSLGLLMHVEHSQGNYTAAGIVLAAFSIGMAIAGPIVSRQLSRFGTTRVLLFTLTISSLSFALLAALPLPLAGLAALAALGGAAMPPVIPAVRTLYPILAPQRMLTALFNLDAALQELIWVFGPVLITLLVAAFGTSTALLVVVGIQVAGGLLFALAPRVRRLNIPVATRKLGRVLQNPSVVLMMFASMLMIGSFASIEAAVVATFGEGSINAGLVLAISSIGSLLGGLLAGNRQLTRWSLTLRLLVVVSGFAVATATSGFIGLAIALFVAGLGIAPALAAVSSVIARAVDFSDTAEAFGWIGTGQLLGTSIGSALAGIAIDARGGHGGILVSVTICALAVIVSAVFRKAQPDMRLPIEDDL</sequence>
<dbReference type="STRING" id="1332264.BW730_16345"/>
<dbReference type="GO" id="GO:0005886">
    <property type="term" value="C:plasma membrane"/>
    <property type="evidence" value="ECO:0007669"/>
    <property type="project" value="UniProtKB-SubCell"/>
</dbReference>
<reference evidence="8" key="1">
    <citation type="submission" date="2017-02" db="EMBL/GenBank/DDBJ databases">
        <title>Tessaracoccus aquaemaris sp. nov., isolated from the intestine of a Korean rockfish, Sebastes schlegelii, in a marine aquaculture pond.</title>
        <authorList>
            <person name="Tak E.J."/>
            <person name="Bae J.-W."/>
        </authorList>
    </citation>
    <scope>NUCLEOTIDE SEQUENCE [LARGE SCALE GENOMIC DNA]</scope>
    <source>
        <strain evidence="8">NSG39</strain>
    </source>
</reference>
<feature type="transmembrane region" description="Helical" evidence="5">
    <location>
        <begin position="349"/>
        <end position="369"/>
    </location>
</feature>
<comment type="subcellular location">
    <subcellularLocation>
        <location evidence="1">Cell membrane</location>
        <topology evidence="1">Multi-pass membrane protein</topology>
    </subcellularLocation>
</comment>
<dbReference type="Proteomes" id="UP000188145">
    <property type="component" value="Chromosome"/>
</dbReference>